<comment type="caution">
    <text evidence="1">The sequence shown here is derived from an EMBL/GenBank/DDBJ whole genome shotgun (WGS) entry which is preliminary data.</text>
</comment>
<keyword evidence="2" id="KW-1185">Reference proteome</keyword>
<proteinExistence type="predicted"/>
<reference evidence="1 2" key="1">
    <citation type="submission" date="2020-07" db="EMBL/GenBank/DDBJ databases">
        <title>Genomic Encyclopedia of Type Strains, Phase IV (KMG-IV): sequencing the most valuable type-strain genomes for metagenomic binning, comparative biology and taxonomic classification.</title>
        <authorList>
            <person name="Goeker M."/>
        </authorList>
    </citation>
    <scope>NUCLEOTIDE SEQUENCE [LARGE SCALE GENOMIC DNA]</scope>
    <source>
        <strain evidence="1 2">DSM 17721</strain>
    </source>
</reference>
<dbReference type="EMBL" id="JACDUS010000003">
    <property type="protein sequence ID" value="MBA2881246.1"/>
    <property type="molecule type" value="Genomic_DNA"/>
</dbReference>
<organism evidence="1 2">
    <name type="scientific">Desulfosalsimonas propionicica</name>
    <dbReference type="NCBI Taxonomy" id="332175"/>
    <lineage>
        <taxon>Bacteria</taxon>
        <taxon>Pseudomonadati</taxon>
        <taxon>Thermodesulfobacteriota</taxon>
        <taxon>Desulfobacteria</taxon>
        <taxon>Desulfobacterales</taxon>
        <taxon>Desulfosalsimonadaceae</taxon>
        <taxon>Desulfosalsimonas</taxon>
    </lineage>
</organism>
<accession>A0A7W0C8Q9</accession>
<gene>
    <name evidence="1" type="ORF">HNR65_001572</name>
</gene>
<evidence type="ECO:0000313" key="1">
    <source>
        <dbReference type="EMBL" id="MBA2881246.1"/>
    </source>
</evidence>
<sequence>MTFDGAVKVQYLRYAQFLRISRTDKYAAFFEIAQALILNFLRRHLKSDFLRVY</sequence>
<dbReference type="Proteomes" id="UP000525298">
    <property type="component" value="Unassembled WGS sequence"/>
</dbReference>
<name>A0A7W0C8Q9_9BACT</name>
<protein>
    <submittedName>
        <fullName evidence="1">Uncharacterized protein</fullName>
    </submittedName>
</protein>
<evidence type="ECO:0000313" key="2">
    <source>
        <dbReference type="Proteomes" id="UP000525298"/>
    </source>
</evidence>
<dbReference type="AlphaFoldDB" id="A0A7W0C8Q9"/>